<dbReference type="PANTHER" id="PTHR33204:SF18">
    <property type="entry name" value="TRANSCRIPTIONAL REGULATORY PROTEIN"/>
    <property type="match status" value="1"/>
</dbReference>
<evidence type="ECO:0000259" key="4">
    <source>
        <dbReference type="PROSITE" id="PS51118"/>
    </source>
</evidence>
<evidence type="ECO:0000256" key="3">
    <source>
        <dbReference type="ARBA" id="ARBA00023163"/>
    </source>
</evidence>
<evidence type="ECO:0000313" key="6">
    <source>
        <dbReference type="Proteomes" id="UP000535954"/>
    </source>
</evidence>
<dbReference type="AlphaFoldDB" id="A0A7Y1M7A1"/>
<keyword evidence="2" id="KW-0238">DNA-binding</keyword>
<keyword evidence="1" id="KW-0805">Transcription regulation</keyword>
<dbReference type="RefSeq" id="WP_169900384.1">
    <property type="nucleotide sequence ID" value="NZ_JAAQYH010000018.1"/>
</dbReference>
<organism evidence="5 6">
    <name type="scientific">Pseudomonas lactis</name>
    <dbReference type="NCBI Taxonomy" id="1615674"/>
    <lineage>
        <taxon>Bacteria</taxon>
        <taxon>Pseudomonadati</taxon>
        <taxon>Pseudomonadota</taxon>
        <taxon>Gammaproteobacteria</taxon>
        <taxon>Pseudomonadales</taxon>
        <taxon>Pseudomonadaceae</taxon>
        <taxon>Pseudomonas</taxon>
    </lineage>
</organism>
<evidence type="ECO:0000256" key="2">
    <source>
        <dbReference type="ARBA" id="ARBA00023125"/>
    </source>
</evidence>
<evidence type="ECO:0000313" key="5">
    <source>
        <dbReference type="EMBL" id="NNA76494.1"/>
    </source>
</evidence>
<dbReference type="GO" id="GO:0003677">
    <property type="term" value="F:DNA binding"/>
    <property type="evidence" value="ECO:0007669"/>
    <property type="project" value="UniProtKB-KW"/>
</dbReference>
<feature type="domain" description="HTH hxlR-type" evidence="4">
    <location>
        <begin position="24"/>
        <end position="122"/>
    </location>
</feature>
<dbReference type="InterPro" id="IPR036390">
    <property type="entry name" value="WH_DNA-bd_sf"/>
</dbReference>
<evidence type="ECO:0000256" key="1">
    <source>
        <dbReference type="ARBA" id="ARBA00023015"/>
    </source>
</evidence>
<comment type="caution">
    <text evidence="5">The sequence shown here is derived from an EMBL/GenBank/DDBJ whole genome shotgun (WGS) entry which is preliminary data.</text>
</comment>
<sequence>MSELRMSSGRSVPGSLFKAYLIRTSIMYPVLDILGDPWTLAIIRSIINRPKRFVCLAEELKISRAALSARLDRLEEQGCITRRQYCETPPRYEYLLTEMGRALKSTLVLLQQWNFEWLEGREQPLPAPLKCHHCNKDLKLTVVCQHCSKSLSLDSMRPLLFQQLPEEIPPLQSYRRTRHALVSKESSSVSALSITAEEWLRDRWSSLIVGAFLFGVHRFNDVQSILDIAPNILAGRLELLQQAGILCRVDEAYKLLARGVALYPAIMAMSDWGRKWLPADQVKEVGWRMLHIPCGNWADQRYACLECGGHID</sequence>
<dbReference type="EMBL" id="JAAQYH010000018">
    <property type="protein sequence ID" value="NNA76494.1"/>
    <property type="molecule type" value="Genomic_DNA"/>
</dbReference>
<dbReference type="GO" id="GO:0006355">
    <property type="term" value="P:regulation of DNA-templated transcription"/>
    <property type="evidence" value="ECO:0007669"/>
    <property type="project" value="UniProtKB-ARBA"/>
</dbReference>
<feature type="domain" description="HTH hxlR-type" evidence="4">
    <location>
        <begin position="189"/>
        <end position="281"/>
    </location>
</feature>
<name>A0A7Y1M7A1_9PSED</name>
<reference evidence="5 6" key="1">
    <citation type="journal article" date="2020" name="Front. Microbiol.">
        <title>Genetic Organization of the aprX-lipA2 Operon Affects the Proteolytic Potential of Pseudomonas Species in Milk.</title>
        <authorList>
            <person name="Maier C."/>
            <person name="Huptas C."/>
            <person name="von Neubeck M."/>
            <person name="Scherer S."/>
            <person name="Wenning M."/>
            <person name="Lucking G."/>
        </authorList>
    </citation>
    <scope>NUCLEOTIDE SEQUENCE [LARGE SCALE GENOMIC DNA]</scope>
    <source>
        <strain evidence="5 6">WS 5405</strain>
    </source>
</reference>
<protein>
    <submittedName>
        <fullName evidence="5">Helix-turn-helix transcriptional regulator</fullName>
    </submittedName>
</protein>
<accession>A0A7Y1M7A1</accession>
<proteinExistence type="predicted"/>
<dbReference type="Pfam" id="PF01638">
    <property type="entry name" value="HxlR"/>
    <property type="match status" value="2"/>
</dbReference>
<dbReference type="Gene3D" id="1.10.10.10">
    <property type="entry name" value="Winged helix-like DNA-binding domain superfamily/Winged helix DNA-binding domain"/>
    <property type="match status" value="2"/>
</dbReference>
<dbReference type="Proteomes" id="UP000535954">
    <property type="component" value="Unassembled WGS sequence"/>
</dbReference>
<dbReference type="InterPro" id="IPR002577">
    <property type="entry name" value="HTH_HxlR"/>
</dbReference>
<dbReference type="SUPFAM" id="SSF46785">
    <property type="entry name" value="Winged helix' DNA-binding domain"/>
    <property type="match status" value="2"/>
</dbReference>
<dbReference type="InterPro" id="IPR036388">
    <property type="entry name" value="WH-like_DNA-bd_sf"/>
</dbReference>
<keyword evidence="3" id="KW-0804">Transcription</keyword>
<dbReference type="CDD" id="cd00090">
    <property type="entry name" value="HTH_ARSR"/>
    <property type="match status" value="1"/>
</dbReference>
<dbReference type="PANTHER" id="PTHR33204">
    <property type="entry name" value="TRANSCRIPTIONAL REGULATOR, MARR FAMILY"/>
    <property type="match status" value="1"/>
</dbReference>
<gene>
    <name evidence="5" type="ORF">HBO13_28060</name>
</gene>
<dbReference type="InterPro" id="IPR011991">
    <property type="entry name" value="ArsR-like_HTH"/>
</dbReference>
<dbReference type="PROSITE" id="PS51118">
    <property type="entry name" value="HTH_HXLR"/>
    <property type="match status" value="2"/>
</dbReference>